<sequence>MPTTLGNSHWIFDYACCNHITTNITFLPFTILVSSLPSTTAVSSLLPIHTTNATKINITHTTHVSTSNLNLPNMYYISNFTFNPIFVAHLCEKGLNVLFSPFGVQVQNPQTKQSHGRGFKVCQLFEHQSLHLSQQCAYATIIPSTIYQ</sequence>
<dbReference type="Proteomes" id="UP000075243">
    <property type="component" value="Chromosome 8"/>
</dbReference>
<organism evidence="1 2">
    <name type="scientific">Cajanus cajan</name>
    <name type="common">Pigeon pea</name>
    <name type="synonym">Cajanus indicus</name>
    <dbReference type="NCBI Taxonomy" id="3821"/>
    <lineage>
        <taxon>Eukaryota</taxon>
        <taxon>Viridiplantae</taxon>
        <taxon>Streptophyta</taxon>
        <taxon>Embryophyta</taxon>
        <taxon>Tracheophyta</taxon>
        <taxon>Spermatophyta</taxon>
        <taxon>Magnoliopsida</taxon>
        <taxon>eudicotyledons</taxon>
        <taxon>Gunneridae</taxon>
        <taxon>Pentapetalae</taxon>
        <taxon>rosids</taxon>
        <taxon>fabids</taxon>
        <taxon>Fabales</taxon>
        <taxon>Fabaceae</taxon>
        <taxon>Papilionoideae</taxon>
        <taxon>50 kb inversion clade</taxon>
        <taxon>NPAAA clade</taxon>
        <taxon>indigoferoid/millettioid clade</taxon>
        <taxon>Phaseoleae</taxon>
        <taxon>Cajanus</taxon>
    </lineage>
</organism>
<dbReference type="EMBL" id="CM003610">
    <property type="protein sequence ID" value="KYP62598.1"/>
    <property type="molecule type" value="Genomic_DNA"/>
</dbReference>
<evidence type="ECO:0000313" key="2">
    <source>
        <dbReference type="Proteomes" id="UP000075243"/>
    </source>
</evidence>
<evidence type="ECO:0008006" key="3">
    <source>
        <dbReference type="Google" id="ProtNLM"/>
    </source>
</evidence>
<name>A0A151T6B2_CAJCA</name>
<gene>
    <name evidence="1" type="ORF">KK1_017139</name>
</gene>
<proteinExistence type="predicted"/>
<dbReference type="AlphaFoldDB" id="A0A151T6B2"/>
<protein>
    <recommendedName>
        <fullName evidence="3">Retrovirus-related Pol polyprotein from transposon TNT 1-94</fullName>
    </recommendedName>
</protein>
<evidence type="ECO:0000313" key="1">
    <source>
        <dbReference type="EMBL" id="KYP62598.1"/>
    </source>
</evidence>
<reference evidence="1 2" key="1">
    <citation type="journal article" date="2012" name="Nat. Biotechnol.">
        <title>Draft genome sequence of pigeonpea (Cajanus cajan), an orphan legume crop of resource-poor farmers.</title>
        <authorList>
            <person name="Varshney R.K."/>
            <person name="Chen W."/>
            <person name="Li Y."/>
            <person name="Bharti A.K."/>
            <person name="Saxena R.K."/>
            <person name="Schlueter J.A."/>
            <person name="Donoghue M.T."/>
            <person name="Azam S."/>
            <person name="Fan G."/>
            <person name="Whaley A.M."/>
            <person name="Farmer A.D."/>
            <person name="Sheridan J."/>
            <person name="Iwata A."/>
            <person name="Tuteja R."/>
            <person name="Penmetsa R.V."/>
            <person name="Wu W."/>
            <person name="Upadhyaya H.D."/>
            <person name="Yang S.P."/>
            <person name="Shah T."/>
            <person name="Saxena K.B."/>
            <person name="Michael T."/>
            <person name="McCombie W.R."/>
            <person name="Yang B."/>
            <person name="Zhang G."/>
            <person name="Yang H."/>
            <person name="Wang J."/>
            <person name="Spillane C."/>
            <person name="Cook D.R."/>
            <person name="May G.D."/>
            <person name="Xu X."/>
            <person name="Jackson S.A."/>
        </authorList>
    </citation>
    <scope>NUCLEOTIDE SEQUENCE [LARGE SCALE GENOMIC DNA]</scope>
    <source>
        <strain evidence="2">cv. Asha</strain>
    </source>
</reference>
<keyword evidence="2" id="KW-1185">Reference proteome</keyword>
<accession>A0A151T6B2</accession>
<dbReference type="Gramene" id="C.cajan_16651.t">
    <property type="protein sequence ID" value="C.cajan_16651.t.cds1"/>
    <property type="gene ID" value="C.cajan_16651"/>
</dbReference>